<dbReference type="PROSITE" id="PS51186">
    <property type="entry name" value="GNAT"/>
    <property type="match status" value="1"/>
</dbReference>
<dbReference type="Gene3D" id="3.40.630.30">
    <property type="match status" value="1"/>
</dbReference>
<dbReference type="PANTHER" id="PTHR47237:SF1">
    <property type="entry name" value="SLL0310 PROTEIN"/>
    <property type="match status" value="1"/>
</dbReference>
<feature type="domain" description="N-acetyltransferase" evidence="1">
    <location>
        <begin position="4"/>
        <end position="137"/>
    </location>
</feature>
<organism evidence="2 3">
    <name type="scientific">Varroa destructor</name>
    <name type="common">Honeybee mite</name>
    <dbReference type="NCBI Taxonomy" id="109461"/>
    <lineage>
        <taxon>Eukaryota</taxon>
        <taxon>Metazoa</taxon>
        <taxon>Ecdysozoa</taxon>
        <taxon>Arthropoda</taxon>
        <taxon>Chelicerata</taxon>
        <taxon>Arachnida</taxon>
        <taxon>Acari</taxon>
        <taxon>Parasitiformes</taxon>
        <taxon>Mesostigmata</taxon>
        <taxon>Gamasina</taxon>
        <taxon>Dermanyssoidea</taxon>
        <taxon>Varroidae</taxon>
        <taxon>Varroa</taxon>
    </lineage>
</organism>
<dbReference type="GO" id="GO:0016747">
    <property type="term" value="F:acyltransferase activity, transferring groups other than amino-acyl groups"/>
    <property type="evidence" value="ECO:0007669"/>
    <property type="project" value="InterPro"/>
</dbReference>
<name>A0A7M7K0Z6_VARDE</name>
<dbReference type="EnsemblMetazoa" id="XM_022803162">
    <property type="protein sequence ID" value="XP_022658897"/>
    <property type="gene ID" value="LOC111249372"/>
</dbReference>
<sequence>MEGLTLRLLKQDELALIPSFWKESVGVPVELRFIKRWYQLDPEGFRVAVDSKNRILGMATVVRQSDTLYVMGYMGVDKDYRGKGIAKQLLENLVARKPGANYALNASADKLGIYLRRGFKVAEDSYGYAYVGKFTVEPEKKSPPGGLELIQIKMGSSHLADLVAYDKEVAGFQRNVELLQLSDPTAIVLAVKQKGKIVAYGKIQHYLLGGAWLGPLYADDVDIAKYLVEALMRHFESQRCVFLFTILSEQARPIAQALNMMLADKISRCYMKLEAEYLPAHKLQKVYSFDDPGFAFL</sequence>
<dbReference type="SUPFAM" id="SSF55729">
    <property type="entry name" value="Acyl-CoA N-acyltransferases (Nat)"/>
    <property type="match status" value="1"/>
</dbReference>
<reference evidence="2" key="1">
    <citation type="submission" date="2021-01" db="UniProtKB">
        <authorList>
            <consortium name="EnsemblMetazoa"/>
        </authorList>
    </citation>
    <scope>IDENTIFICATION</scope>
</reference>
<dbReference type="GeneID" id="111249372"/>
<dbReference type="Pfam" id="PF18014">
    <property type="entry name" value="Acetyltransf_18"/>
    <property type="match status" value="1"/>
</dbReference>
<dbReference type="CDD" id="cd04301">
    <property type="entry name" value="NAT_SF"/>
    <property type="match status" value="1"/>
</dbReference>
<keyword evidence="3" id="KW-1185">Reference proteome</keyword>
<dbReference type="InParanoid" id="A0A7M7K0Z6"/>
<accession>A0A7M7K0Z6</accession>
<dbReference type="KEGG" id="vde:111249372"/>
<evidence type="ECO:0000313" key="3">
    <source>
        <dbReference type="Proteomes" id="UP000594260"/>
    </source>
</evidence>
<dbReference type="Proteomes" id="UP000594260">
    <property type="component" value="Unplaced"/>
</dbReference>
<dbReference type="InterPro" id="IPR041496">
    <property type="entry name" value="YitH/HolE_GNAT"/>
</dbReference>
<dbReference type="OrthoDB" id="5771378at2759"/>
<protein>
    <recommendedName>
        <fullName evidence="1">N-acetyltransferase domain-containing protein</fullName>
    </recommendedName>
</protein>
<dbReference type="InterPro" id="IPR052729">
    <property type="entry name" value="Acyl/Acetyltrans_Enzymes"/>
</dbReference>
<dbReference type="Pfam" id="PF13508">
    <property type="entry name" value="Acetyltransf_7"/>
    <property type="match status" value="1"/>
</dbReference>
<dbReference type="AlphaFoldDB" id="A0A7M7K0Z6"/>
<dbReference type="InterPro" id="IPR016181">
    <property type="entry name" value="Acyl_CoA_acyltransferase"/>
</dbReference>
<dbReference type="InterPro" id="IPR000182">
    <property type="entry name" value="GNAT_dom"/>
</dbReference>
<dbReference type="PANTHER" id="PTHR47237">
    <property type="entry name" value="SLL0310 PROTEIN"/>
    <property type="match status" value="1"/>
</dbReference>
<dbReference type="Gene3D" id="3.40.630.90">
    <property type="match status" value="1"/>
</dbReference>
<evidence type="ECO:0000259" key="1">
    <source>
        <dbReference type="PROSITE" id="PS51186"/>
    </source>
</evidence>
<dbReference type="RefSeq" id="XP_022658897.1">
    <property type="nucleotide sequence ID" value="XM_022803162.1"/>
</dbReference>
<evidence type="ECO:0000313" key="2">
    <source>
        <dbReference type="EnsemblMetazoa" id="XP_022658897"/>
    </source>
</evidence>
<proteinExistence type="predicted"/>
<dbReference type="OMA" id="HIGARNA"/>